<feature type="transmembrane region" description="Helical" evidence="2">
    <location>
        <begin position="82"/>
        <end position="103"/>
    </location>
</feature>
<feature type="region of interest" description="Disordered" evidence="1">
    <location>
        <begin position="111"/>
        <end position="136"/>
    </location>
</feature>
<evidence type="ECO:0000313" key="3">
    <source>
        <dbReference type="EMBL" id="MFD2760351.1"/>
    </source>
</evidence>
<accession>A0ABW5V2W9</accession>
<dbReference type="PANTHER" id="PTHR30046">
    <property type="entry name" value="FLAGELLAR M-RING PROTEIN"/>
    <property type="match status" value="1"/>
</dbReference>
<evidence type="ECO:0000256" key="2">
    <source>
        <dbReference type="SAM" id="Phobius"/>
    </source>
</evidence>
<feature type="compositionally biased region" description="Polar residues" evidence="1">
    <location>
        <begin position="112"/>
        <end position="123"/>
    </location>
</feature>
<proteinExistence type="predicted"/>
<dbReference type="PANTHER" id="PTHR30046:SF2">
    <property type="entry name" value="YOP PROTEINS TRANSLOCATION LIPOPROTEIN J"/>
    <property type="match status" value="1"/>
</dbReference>
<sequence>MKEKLLTIKNTAASFWTERTKGQKGIFIGSAALGIALLAVILFLSADSKFAPLYNDLSLQEVSQILSETVGPPSPPPPAVHIWLYAAGAALLVIIILLTVLLLRSRKRNQETETVTEVDTPSQTEEKVPGMEKDVVSEAITHEKQLEKMARDNPEDFARLLRSWIADD</sequence>
<name>A0ABW5V2W9_9BACI</name>
<organism evidence="3 4">
    <name type="scientific">Lentibacillus juripiscarius</name>
    <dbReference type="NCBI Taxonomy" id="257446"/>
    <lineage>
        <taxon>Bacteria</taxon>
        <taxon>Bacillati</taxon>
        <taxon>Bacillota</taxon>
        <taxon>Bacilli</taxon>
        <taxon>Bacillales</taxon>
        <taxon>Bacillaceae</taxon>
        <taxon>Lentibacillus</taxon>
    </lineage>
</organism>
<dbReference type="Proteomes" id="UP001597502">
    <property type="component" value="Unassembled WGS sequence"/>
</dbReference>
<keyword evidence="2" id="KW-1133">Transmembrane helix</keyword>
<keyword evidence="2" id="KW-0812">Transmembrane</keyword>
<dbReference type="RefSeq" id="WP_382391754.1">
    <property type="nucleotide sequence ID" value="NZ_JBHUNA010000009.1"/>
</dbReference>
<evidence type="ECO:0000313" key="4">
    <source>
        <dbReference type="Proteomes" id="UP001597502"/>
    </source>
</evidence>
<reference evidence="4" key="1">
    <citation type="journal article" date="2019" name="Int. J. Syst. Evol. Microbiol.">
        <title>The Global Catalogue of Microorganisms (GCM) 10K type strain sequencing project: providing services to taxonomists for standard genome sequencing and annotation.</title>
        <authorList>
            <consortium name="The Broad Institute Genomics Platform"/>
            <consortium name="The Broad Institute Genome Sequencing Center for Infectious Disease"/>
            <person name="Wu L."/>
            <person name="Ma J."/>
        </authorList>
    </citation>
    <scope>NUCLEOTIDE SEQUENCE [LARGE SCALE GENOMIC DNA]</scope>
    <source>
        <strain evidence="4">TISTR 1535</strain>
    </source>
</reference>
<keyword evidence="4" id="KW-1185">Reference proteome</keyword>
<feature type="compositionally biased region" description="Basic and acidic residues" evidence="1">
    <location>
        <begin position="124"/>
        <end position="136"/>
    </location>
</feature>
<dbReference type="EMBL" id="JBHUNA010000009">
    <property type="protein sequence ID" value="MFD2760351.1"/>
    <property type="molecule type" value="Genomic_DNA"/>
</dbReference>
<gene>
    <name evidence="3" type="ORF">ACFSUO_05110</name>
</gene>
<feature type="transmembrane region" description="Helical" evidence="2">
    <location>
        <begin position="26"/>
        <end position="46"/>
    </location>
</feature>
<evidence type="ECO:0000256" key="1">
    <source>
        <dbReference type="SAM" id="MobiDB-lite"/>
    </source>
</evidence>
<comment type="caution">
    <text evidence="3">The sequence shown here is derived from an EMBL/GenBank/DDBJ whole genome shotgun (WGS) entry which is preliminary data.</text>
</comment>
<keyword evidence="2" id="KW-0472">Membrane</keyword>
<dbReference type="InterPro" id="IPR043427">
    <property type="entry name" value="YscJ/FliF"/>
</dbReference>
<protein>
    <submittedName>
        <fullName evidence="3">Uncharacterized protein</fullName>
    </submittedName>
</protein>